<dbReference type="Proteomes" id="UP000551353">
    <property type="component" value="Unassembled WGS sequence"/>
</dbReference>
<proteinExistence type="predicted"/>
<evidence type="ECO:0000313" key="2">
    <source>
        <dbReference type="Proteomes" id="UP000551353"/>
    </source>
</evidence>
<gene>
    <name evidence="1" type="ORF">GGD56_001254</name>
</gene>
<dbReference type="InterPro" id="IPR047650">
    <property type="entry name" value="Transpos_IS110"/>
</dbReference>
<dbReference type="EMBL" id="JACIFX010000001">
    <property type="protein sequence ID" value="MBB4227434.1"/>
    <property type="molecule type" value="Genomic_DNA"/>
</dbReference>
<accession>A0ABR6IIP3</accession>
<name>A0ABR6IIP3_9HYPH</name>
<dbReference type="PANTHER" id="PTHR33055">
    <property type="entry name" value="TRANSPOSASE FOR INSERTION SEQUENCE ELEMENT IS1111A"/>
    <property type="match status" value="1"/>
</dbReference>
<reference evidence="1 2" key="1">
    <citation type="submission" date="2020-08" db="EMBL/GenBank/DDBJ databases">
        <title>Genomic Encyclopedia of Type Strains, Phase IV (KMG-V): Genome sequencing to study the core and pangenomes of soil and plant-associated prokaryotes.</title>
        <authorList>
            <person name="Whitman W."/>
        </authorList>
    </citation>
    <scope>NUCLEOTIDE SEQUENCE [LARGE SCALE GENOMIC DNA]</scope>
    <source>
        <strain evidence="1 2">SEMIA 4087</strain>
    </source>
</reference>
<protein>
    <submittedName>
        <fullName evidence="1">Transposase</fullName>
    </submittedName>
</protein>
<sequence>MVLKTRALVVRQRTQAINALRAHLAETKVEALVAIVRDETDARLPAAARFALVAMADQVDALADQIDRLEHAIITEARRDEDMRRLTTIPGVGAITAATIKALIPVGSNRAVILRPGWN</sequence>
<organism evidence="1 2">
    <name type="scientific">Rhizobium mongolense</name>
    <dbReference type="NCBI Taxonomy" id="57676"/>
    <lineage>
        <taxon>Bacteria</taxon>
        <taxon>Pseudomonadati</taxon>
        <taxon>Pseudomonadota</taxon>
        <taxon>Alphaproteobacteria</taxon>
        <taxon>Hyphomicrobiales</taxon>
        <taxon>Rhizobiaceae</taxon>
        <taxon>Rhizobium/Agrobacterium group</taxon>
        <taxon>Rhizobium</taxon>
    </lineage>
</organism>
<keyword evidence="2" id="KW-1185">Reference proteome</keyword>
<comment type="caution">
    <text evidence="1">The sequence shown here is derived from an EMBL/GenBank/DDBJ whole genome shotgun (WGS) entry which is preliminary data.</text>
</comment>
<evidence type="ECO:0000313" key="1">
    <source>
        <dbReference type="EMBL" id="MBB4227434.1"/>
    </source>
</evidence>
<dbReference type="PANTHER" id="PTHR33055:SF3">
    <property type="entry name" value="PUTATIVE TRANSPOSASE FOR IS117-RELATED"/>
    <property type="match status" value="1"/>
</dbReference>